<evidence type="ECO:0000313" key="6">
    <source>
        <dbReference type="EnsemblMetazoa" id="XP_020892603.1"/>
    </source>
</evidence>
<feature type="domain" description="HMG box" evidence="5">
    <location>
        <begin position="117"/>
        <end position="185"/>
    </location>
</feature>
<dbReference type="Proteomes" id="UP000887567">
    <property type="component" value="Unplaced"/>
</dbReference>
<dbReference type="InterPro" id="IPR036910">
    <property type="entry name" value="HMG_box_dom_sf"/>
</dbReference>
<feature type="domain" description="HMG box" evidence="5">
    <location>
        <begin position="218"/>
        <end position="285"/>
    </location>
</feature>
<dbReference type="GO" id="GO:0005634">
    <property type="term" value="C:nucleus"/>
    <property type="evidence" value="ECO:0007669"/>
    <property type="project" value="UniProtKB-UniRule"/>
</dbReference>
<evidence type="ECO:0000256" key="4">
    <source>
        <dbReference type="SAM" id="Coils"/>
    </source>
</evidence>
<accession>A0A913WQK3</accession>
<dbReference type="EnsemblMetazoa" id="XM_021036944.2">
    <property type="protein sequence ID" value="XP_020892603.1"/>
    <property type="gene ID" value="LOC110231876"/>
</dbReference>
<dbReference type="Pfam" id="PF00505">
    <property type="entry name" value="HMG_box"/>
    <property type="match status" value="3"/>
</dbReference>
<evidence type="ECO:0000256" key="3">
    <source>
        <dbReference type="PROSITE-ProRule" id="PRU00267"/>
    </source>
</evidence>
<protein>
    <recommendedName>
        <fullName evidence="5">HMG box domain-containing protein</fullName>
    </recommendedName>
</protein>
<dbReference type="Gene3D" id="1.10.30.10">
    <property type="entry name" value="High mobility group box domain"/>
    <property type="match status" value="3"/>
</dbReference>
<feature type="DNA-binding region" description="HMG box" evidence="3">
    <location>
        <begin position="49"/>
        <end position="117"/>
    </location>
</feature>
<keyword evidence="2 3" id="KW-0539">Nucleus</keyword>
<dbReference type="RefSeq" id="XP_020892603.1">
    <property type="nucleotide sequence ID" value="XM_021036944.2"/>
</dbReference>
<evidence type="ECO:0000259" key="5">
    <source>
        <dbReference type="PROSITE" id="PS50118"/>
    </source>
</evidence>
<keyword evidence="4" id="KW-0175">Coiled coil</keyword>
<proteinExistence type="predicted"/>
<dbReference type="KEGG" id="epa:110231876"/>
<keyword evidence="7" id="KW-1185">Reference proteome</keyword>
<dbReference type="AlphaFoldDB" id="A0A913WQK3"/>
<name>A0A913WQK3_EXADI</name>
<dbReference type="PANTHER" id="PTHR46040">
    <property type="entry name" value="HIGH MOBILITY GROUP PROTEIN 2"/>
    <property type="match status" value="1"/>
</dbReference>
<keyword evidence="1 3" id="KW-0238">DNA-binding</keyword>
<dbReference type="GeneID" id="110231876"/>
<feature type="coiled-coil region" evidence="4">
    <location>
        <begin position="267"/>
        <end position="294"/>
    </location>
</feature>
<dbReference type="OMA" id="DESMSEW"/>
<dbReference type="SMART" id="SM00398">
    <property type="entry name" value="HMG"/>
    <property type="match status" value="3"/>
</dbReference>
<reference evidence="6" key="1">
    <citation type="submission" date="2022-11" db="UniProtKB">
        <authorList>
            <consortium name="EnsemblMetazoa"/>
        </authorList>
    </citation>
    <scope>IDENTIFICATION</scope>
</reference>
<feature type="DNA-binding region" description="HMG box" evidence="3">
    <location>
        <begin position="218"/>
        <end position="285"/>
    </location>
</feature>
<dbReference type="InterPro" id="IPR051965">
    <property type="entry name" value="ChromReg_NeuronalGeneExpr"/>
</dbReference>
<feature type="DNA-binding region" description="HMG box" evidence="3">
    <location>
        <begin position="117"/>
        <end position="185"/>
    </location>
</feature>
<sequence length="295" mass="35214">MNFISISRALLCSFSRNQLCPSIVLAEKLSKLGFSTSSQQNAEENSSRYKRPIQPYLRFRSEFITKFKKESPDLKLQELNHLISEEWSQLDPEIKAEYRRTYDEEMAEFKAPFEKMPRKPAGVYARFVKENFAKVRDQNPELNTQEVIGKLSEEWKKVSVEEKDRIKKKVMVDVEQYHSDVVAFQGKLTEDEIDFLNHFAKDQMKKLNQERLKLLNFPKKPGGTFIVFVNMEKENFPREEDESMSEWLKRMGRKWRNMSSEEKEMYFSVKKRAMEKYEEDVENWKLEQQAKILEQ</sequence>
<feature type="domain" description="HMG box" evidence="5">
    <location>
        <begin position="49"/>
        <end position="117"/>
    </location>
</feature>
<dbReference type="GO" id="GO:0003677">
    <property type="term" value="F:DNA binding"/>
    <property type="evidence" value="ECO:0007669"/>
    <property type="project" value="UniProtKB-UniRule"/>
</dbReference>
<dbReference type="InterPro" id="IPR009071">
    <property type="entry name" value="HMG_box_dom"/>
</dbReference>
<dbReference type="PANTHER" id="PTHR46040:SF3">
    <property type="entry name" value="HIGH MOBILITY GROUP PROTEIN 2"/>
    <property type="match status" value="1"/>
</dbReference>
<dbReference type="SUPFAM" id="SSF47095">
    <property type="entry name" value="HMG-box"/>
    <property type="match status" value="3"/>
</dbReference>
<organism evidence="6 7">
    <name type="scientific">Exaiptasia diaphana</name>
    <name type="common">Tropical sea anemone</name>
    <name type="synonym">Aiptasia pulchella</name>
    <dbReference type="NCBI Taxonomy" id="2652724"/>
    <lineage>
        <taxon>Eukaryota</taxon>
        <taxon>Metazoa</taxon>
        <taxon>Cnidaria</taxon>
        <taxon>Anthozoa</taxon>
        <taxon>Hexacorallia</taxon>
        <taxon>Actiniaria</taxon>
        <taxon>Aiptasiidae</taxon>
        <taxon>Exaiptasia</taxon>
    </lineage>
</organism>
<evidence type="ECO:0000256" key="1">
    <source>
        <dbReference type="ARBA" id="ARBA00023125"/>
    </source>
</evidence>
<evidence type="ECO:0000313" key="7">
    <source>
        <dbReference type="Proteomes" id="UP000887567"/>
    </source>
</evidence>
<dbReference type="OrthoDB" id="5550281at2759"/>
<dbReference type="GO" id="GO:0010468">
    <property type="term" value="P:regulation of gene expression"/>
    <property type="evidence" value="ECO:0007669"/>
    <property type="project" value="TreeGrafter"/>
</dbReference>
<evidence type="ECO:0000256" key="2">
    <source>
        <dbReference type="ARBA" id="ARBA00023242"/>
    </source>
</evidence>
<dbReference type="PROSITE" id="PS50118">
    <property type="entry name" value="HMG_BOX_2"/>
    <property type="match status" value="3"/>
</dbReference>